<dbReference type="PANTHER" id="PTHR10900">
    <property type="entry name" value="PERIOSTIN-RELATED"/>
    <property type="match status" value="1"/>
</dbReference>
<sequence>MMFKTFVRALAFTAVVNAQSIVELLQQTPNLSTLLDLVDNYPDIVQALTTTPNITVFAPTNDAFAELLAAQPDLGNQPDTIKAVLQYHVAPSRIPAKAIPKRGTFAPTLLTNTSFSLVTGGQRVKAQRKGRRVTLTSGGGAESRVVTADVQFDNGGIVHIIDKVLTIPADIASTATAANLTTLATALTQTNLLDTVNTLPDATVFAPTNEAFAALPEVPTGDALASVLTYHVVNGTVGYSTVLEQGQQIPTVNGASVRVTLAGPAIFINRSFVVQRDVLVKTGVVHVINRVLIPPAAGEAPAAPEGGHKL</sequence>
<evidence type="ECO:0000313" key="4">
    <source>
        <dbReference type="Proteomes" id="UP000243723"/>
    </source>
</evidence>
<dbReference type="InterPro" id="IPR036378">
    <property type="entry name" value="FAS1_dom_sf"/>
</dbReference>
<evidence type="ECO:0000313" key="3">
    <source>
        <dbReference type="EMBL" id="PSK60239.1"/>
    </source>
</evidence>
<dbReference type="Pfam" id="PF02469">
    <property type="entry name" value="Fasciclin"/>
    <property type="match status" value="2"/>
</dbReference>
<dbReference type="GO" id="GO:0016236">
    <property type="term" value="P:macroautophagy"/>
    <property type="evidence" value="ECO:0007669"/>
    <property type="project" value="TreeGrafter"/>
</dbReference>
<dbReference type="PROSITE" id="PS50213">
    <property type="entry name" value="FAS1"/>
    <property type="match status" value="2"/>
</dbReference>
<dbReference type="STRING" id="40998.A0A2P8AIG2"/>
<protein>
    <submittedName>
        <fullName evidence="3">Periostin</fullName>
    </submittedName>
</protein>
<dbReference type="FunFam" id="2.30.180.10:FF:000032">
    <property type="entry name" value="Fasciclin domain-containing protein, putative"/>
    <property type="match status" value="1"/>
</dbReference>
<reference evidence="3 4" key="1">
    <citation type="submission" date="2017-05" db="EMBL/GenBank/DDBJ databases">
        <title>Draft genome sequence of Elsinoe australis.</title>
        <authorList>
            <person name="Cheng Q."/>
        </authorList>
    </citation>
    <scope>NUCLEOTIDE SEQUENCE [LARGE SCALE GENOMIC DNA]</scope>
    <source>
        <strain evidence="3 4">NL1</strain>
    </source>
</reference>
<feature type="signal peptide" evidence="1">
    <location>
        <begin position="1"/>
        <end position="18"/>
    </location>
</feature>
<feature type="chain" id="PRO_5015169110" evidence="1">
    <location>
        <begin position="19"/>
        <end position="310"/>
    </location>
</feature>
<dbReference type="SMART" id="SM00554">
    <property type="entry name" value="FAS1"/>
    <property type="match status" value="2"/>
</dbReference>
<dbReference type="Proteomes" id="UP000243723">
    <property type="component" value="Unassembled WGS sequence"/>
</dbReference>
<dbReference type="OrthoDB" id="286301at2759"/>
<comment type="caution">
    <text evidence="3">The sequence shown here is derived from an EMBL/GenBank/DDBJ whole genome shotgun (WGS) entry which is preliminary data.</text>
</comment>
<feature type="domain" description="FAS1" evidence="2">
    <location>
        <begin position="18"/>
        <end position="165"/>
    </location>
</feature>
<proteinExistence type="predicted"/>
<evidence type="ECO:0000259" key="2">
    <source>
        <dbReference type="PROSITE" id="PS50213"/>
    </source>
</evidence>
<dbReference type="InterPro" id="IPR050904">
    <property type="entry name" value="Adhesion/Biosynth-related"/>
</dbReference>
<accession>A0A2P8AIG2</accession>
<dbReference type="SUPFAM" id="SSF82153">
    <property type="entry name" value="FAS1 domain"/>
    <property type="match status" value="2"/>
</dbReference>
<name>A0A2P8AIG2_9PEZI</name>
<dbReference type="AlphaFoldDB" id="A0A2P8AIG2"/>
<dbReference type="GO" id="GO:0000329">
    <property type="term" value="C:fungal-type vacuole membrane"/>
    <property type="evidence" value="ECO:0007669"/>
    <property type="project" value="TreeGrafter"/>
</dbReference>
<keyword evidence="1" id="KW-0732">Signal</keyword>
<keyword evidence="4" id="KW-1185">Reference proteome</keyword>
<dbReference type="PANTHER" id="PTHR10900:SF77">
    <property type="entry name" value="FI19380P1"/>
    <property type="match status" value="1"/>
</dbReference>
<gene>
    <name evidence="3" type="ORF">B9Z65_1137</name>
</gene>
<dbReference type="Gene3D" id="2.30.180.10">
    <property type="entry name" value="FAS1 domain"/>
    <property type="match status" value="2"/>
</dbReference>
<dbReference type="InterPro" id="IPR000782">
    <property type="entry name" value="FAS1_domain"/>
</dbReference>
<feature type="domain" description="FAS1" evidence="2">
    <location>
        <begin position="167"/>
        <end position="292"/>
    </location>
</feature>
<evidence type="ECO:0000256" key="1">
    <source>
        <dbReference type="SAM" id="SignalP"/>
    </source>
</evidence>
<organism evidence="3 4">
    <name type="scientific">Elsinoe australis</name>
    <dbReference type="NCBI Taxonomy" id="40998"/>
    <lineage>
        <taxon>Eukaryota</taxon>
        <taxon>Fungi</taxon>
        <taxon>Dikarya</taxon>
        <taxon>Ascomycota</taxon>
        <taxon>Pezizomycotina</taxon>
        <taxon>Dothideomycetes</taxon>
        <taxon>Dothideomycetidae</taxon>
        <taxon>Myriangiales</taxon>
        <taxon>Elsinoaceae</taxon>
        <taxon>Elsinoe</taxon>
    </lineage>
</organism>
<dbReference type="EMBL" id="NHZQ01000003">
    <property type="protein sequence ID" value="PSK60239.1"/>
    <property type="molecule type" value="Genomic_DNA"/>
</dbReference>